<dbReference type="Proteomes" id="UP001266305">
    <property type="component" value="Unassembled WGS sequence"/>
</dbReference>
<keyword evidence="2" id="KW-1185">Reference proteome</keyword>
<organism evidence="1 2">
    <name type="scientific">Saguinus oedipus</name>
    <name type="common">Cotton-top tamarin</name>
    <name type="synonym">Oedipomidas oedipus</name>
    <dbReference type="NCBI Taxonomy" id="9490"/>
    <lineage>
        <taxon>Eukaryota</taxon>
        <taxon>Metazoa</taxon>
        <taxon>Chordata</taxon>
        <taxon>Craniata</taxon>
        <taxon>Vertebrata</taxon>
        <taxon>Euteleostomi</taxon>
        <taxon>Mammalia</taxon>
        <taxon>Eutheria</taxon>
        <taxon>Euarchontoglires</taxon>
        <taxon>Primates</taxon>
        <taxon>Haplorrhini</taxon>
        <taxon>Platyrrhini</taxon>
        <taxon>Cebidae</taxon>
        <taxon>Callitrichinae</taxon>
        <taxon>Saguinus</taxon>
    </lineage>
</organism>
<gene>
    <name evidence="1" type="ORF">P7K49_014629</name>
</gene>
<evidence type="ECO:0000313" key="2">
    <source>
        <dbReference type="Proteomes" id="UP001266305"/>
    </source>
</evidence>
<evidence type="ECO:0000313" key="1">
    <source>
        <dbReference type="EMBL" id="KAK2105115.1"/>
    </source>
</evidence>
<dbReference type="EMBL" id="JASSZA010000007">
    <property type="protein sequence ID" value="KAK2105115.1"/>
    <property type="molecule type" value="Genomic_DNA"/>
</dbReference>
<protein>
    <submittedName>
        <fullName evidence="1">Uncharacterized protein</fullName>
    </submittedName>
</protein>
<sequence>MSGNSRSMVVLPALSPGAVLGGPGHVDPTLSAPCTSHADDSRVMQQPALRGQGQPHLQGHHLLYRLPGCGHGYRSHALVLPEDPAG</sequence>
<accession>A0ABQ9V7G4</accession>
<name>A0ABQ9V7G4_SAGOE</name>
<proteinExistence type="predicted"/>
<reference evidence="1 2" key="1">
    <citation type="submission" date="2023-05" db="EMBL/GenBank/DDBJ databases">
        <title>B98-5 Cell Line De Novo Hybrid Assembly: An Optical Mapping Approach.</title>
        <authorList>
            <person name="Kananen K."/>
            <person name="Auerbach J.A."/>
            <person name="Kautto E."/>
            <person name="Blachly J.S."/>
        </authorList>
    </citation>
    <scope>NUCLEOTIDE SEQUENCE [LARGE SCALE GENOMIC DNA]</scope>
    <source>
        <strain evidence="1">B95-8</strain>
        <tissue evidence="1">Cell line</tissue>
    </source>
</reference>
<comment type="caution">
    <text evidence="1">The sequence shown here is derived from an EMBL/GenBank/DDBJ whole genome shotgun (WGS) entry which is preliminary data.</text>
</comment>